<evidence type="ECO:0000256" key="7">
    <source>
        <dbReference type="ARBA" id="ARBA00022989"/>
    </source>
</evidence>
<dbReference type="NCBIfam" id="TIGR00380">
    <property type="entry name" value="cobal_cbiB"/>
    <property type="match status" value="1"/>
</dbReference>
<comment type="pathway">
    <text evidence="2 9">Cofactor biosynthesis; adenosylcobalamin biosynthesis.</text>
</comment>
<dbReference type="RefSeq" id="WP_117680209.1">
    <property type="nucleotide sequence ID" value="NZ_QSRJ01000013.1"/>
</dbReference>
<dbReference type="UniPathway" id="UPA00148"/>
<evidence type="ECO:0000256" key="8">
    <source>
        <dbReference type="ARBA" id="ARBA00023136"/>
    </source>
</evidence>
<sequence length="322" mass="33548">MYLVVVTALAFALDAVFGDPRWLPHPVVAMGRAISWAEPRLRAAFPDSPAGRRRAGRVLAACLPAASFCLVWGVLALLGAISPVVRFAAEVYLCYQLLAACELRRQSLAVARALATEGVGAARRAVGMIVGRDTSSLDAAGCIRASVETVAENASDGVVAPLLYMMIGGAPLAAAYKAVNTLDSMVGYKNPRYIDFGRASARLDDAANWIPARVTALCMVAAAPLAGLSASGAARAWRRDHASHLSPNAGHPESAVAGALGVRLNGPGVYGGVLVQKPYVGDATRQIEPEDVARTCRLMYAASMLALAAAAVIRLAICLAAR</sequence>
<evidence type="ECO:0000256" key="5">
    <source>
        <dbReference type="ARBA" id="ARBA00022573"/>
    </source>
</evidence>
<evidence type="ECO:0000256" key="4">
    <source>
        <dbReference type="ARBA" id="ARBA00022475"/>
    </source>
</evidence>
<evidence type="ECO:0000256" key="3">
    <source>
        <dbReference type="ARBA" id="ARBA00006263"/>
    </source>
</evidence>
<feature type="transmembrane region" description="Helical" evidence="9">
    <location>
        <begin position="298"/>
        <end position="321"/>
    </location>
</feature>
<dbReference type="EMBL" id="QSRJ01000013">
    <property type="protein sequence ID" value="RGL08066.1"/>
    <property type="molecule type" value="Genomic_DNA"/>
</dbReference>
<keyword evidence="7 9" id="KW-1133">Transmembrane helix</keyword>
<dbReference type="GO" id="GO:0009236">
    <property type="term" value="P:cobalamin biosynthetic process"/>
    <property type="evidence" value="ECO:0007669"/>
    <property type="project" value="UniProtKB-UniRule"/>
</dbReference>
<reference evidence="10 11" key="1">
    <citation type="submission" date="2018-08" db="EMBL/GenBank/DDBJ databases">
        <title>A genome reference for cultivated species of the human gut microbiota.</title>
        <authorList>
            <person name="Zou Y."/>
            <person name="Xue W."/>
            <person name="Luo G."/>
        </authorList>
    </citation>
    <scope>NUCLEOTIDE SEQUENCE [LARGE SCALE GENOMIC DNA]</scope>
    <source>
        <strain evidence="10 11">TF08-14</strain>
    </source>
</reference>
<keyword evidence="8 9" id="KW-0472">Membrane</keyword>
<comment type="function">
    <text evidence="9">Converts cobyric acid to cobinamide by the addition of aminopropanol on the F carboxylic group.</text>
</comment>
<protein>
    <recommendedName>
        <fullName evidence="9">Cobalamin biosynthesis protein CobD</fullName>
    </recommendedName>
</protein>
<dbReference type="GO" id="GO:0015420">
    <property type="term" value="F:ABC-type vitamin B12 transporter activity"/>
    <property type="evidence" value="ECO:0007669"/>
    <property type="project" value="UniProtKB-UniRule"/>
</dbReference>
<evidence type="ECO:0000256" key="2">
    <source>
        <dbReference type="ARBA" id="ARBA00004953"/>
    </source>
</evidence>
<name>A0A3E4QPR1_9ACTN</name>
<evidence type="ECO:0000256" key="1">
    <source>
        <dbReference type="ARBA" id="ARBA00004651"/>
    </source>
</evidence>
<gene>
    <name evidence="9 10" type="primary">cobD</name>
    <name evidence="10" type="ORF">DXC81_09690</name>
</gene>
<dbReference type="Pfam" id="PF03186">
    <property type="entry name" value="CobD_Cbib"/>
    <property type="match status" value="1"/>
</dbReference>
<comment type="caution">
    <text evidence="9">Lacks conserved residue(s) required for the propagation of feature annotation.</text>
</comment>
<comment type="similarity">
    <text evidence="3 9">Belongs to the CobD/CbiB family.</text>
</comment>
<accession>A0A3E4QPR1</accession>
<evidence type="ECO:0000313" key="11">
    <source>
        <dbReference type="Proteomes" id="UP000260943"/>
    </source>
</evidence>
<dbReference type="GO" id="GO:0048472">
    <property type="term" value="F:threonine-phosphate decarboxylase activity"/>
    <property type="evidence" value="ECO:0007669"/>
    <property type="project" value="InterPro"/>
</dbReference>
<evidence type="ECO:0000256" key="6">
    <source>
        <dbReference type="ARBA" id="ARBA00022692"/>
    </source>
</evidence>
<dbReference type="AlphaFoldDB" id="A0A3E4QPR1"/>
<comment type="subcellular location">
    <subcellularLocation>
        <location evidence="1 9">Cell membrane</location>
        <topology evidence="1 9">Multi-pass membrane protein</topology>
    </subcellularLocation>
</comment>
<keyword evidence="5 9" id="KW-0169">Cobalamin biosynthesis</keyword>
<dbReference type="PANTHER" id="PTHR34308:SF1">
    <property type="entry name" value="COBALAMIN BIOSYNTHESIS PROTEIN CBIB"/>
    <property type="match status" value="1"/>
</dbReference>
<dbReference type="PANTHER" id="PTHR34308">
    <property type="entry name" value="COBALAMIN BIOSYNTHESIS PROTEIN CBIB"/>
    <property type="match status" value="1"/>
</dbReference>
<dbReference type="HAMAP" id="MF_00024">
    <property type="entry name" value="CobD_CbiB"/>
    <property type="match status" value="1"/>
</dbReference>
<evidence type="ECO:0000313" key="10">
    <source>
        <dbReference type="EMBL" id="RGL08066.1"/>
    </source>
</evidence>
<dbReference type="Proteomes" id="UP000260943">
    <property type="component" value="Unassembled WGS sequence"/>
</dbReference>
<organism evidence="10 11">
    <name type="scientific">Collinsella tanakaei</name>
    <dbReference type="NCBI Taxonomy" id="626935"/>
    <lineage>
        <taxon>Bacteria</taxon>
        <taxon>Bacillati</taxon>
        <taxon>Actinomycetota</taxon>
        <taxon>Coriobacteriia</taxon>
        <taxon>Coriobacteriales</taxon>
        <taxon>Coriobacteriaceae</taxon>
        <taxon>Collinsella</taxon>
    </lineage>
</organism>
<keyword evidence="6 9" id="KW-0812">Transmembrane</keyword>
<keyword evidence="4 9" id="KW-1003">Cell membrane</keyword>
<comment type="caution">
    <text evidence="10">The sequence shown here is derived from an EMBL/GenBank/DDBJ whole genome shotgun (WGS) entry which is preliminary data.</text>
</comment>
<proteinExistence type="inferred from homology"/>
<dbReference type="InterPro" id="IPR004485">
    <property type="entry name" value="Cobalamin_biosynth_CobD/CbiB"/>
</dbReference>
<evidence type="ECO:0000256" key="9">
    <source>
        <dbReference type="HAMAP-Rule" id="MF_00024"/>
    </source>
</evidence>
<dbReference type="GO" id="GO:0005886">
    <property type="term" value="C:plasma membrane"/>
    <property type="evidence" value="ECO:0007669"/>
    <property type="project" value="UniProtKB-SubCell"/>
</dbReference>